<protein>
    <submittedName>
        <fullName evidence="6">LysR family transcriptional regulator</fullName>
    </submittedName>
</protein>
<dbReference type="Gene3D" id="3.40.190.10">
    <property type="entry name" value="Periplasmic binding protein-like II"/>
    <property type="match status" value="2"/>
</dbReference>
<dbReference type="PANTHER" id="PTHR30419">
    <property type="entry name" value="HTH-TYPE TRANSCRIPTIONAL REGULATOR YBHD"/>
    <property type="match status" value="1"/>
</dbReference>
<dbReference type="Pfam" id="PF00126">
    <property type="entry name" value="HTH_1"/>
    <property type="match status" value="1"/>
</dbReference>
<name>A0AAE3NV68_9RHOB</name>
<evidence type="ECO:0000256" key="1">
    <source>
        <dbReference type="ARBA" id="ARBA00009437"/>
    </source>
</evidence>
<accession>A0AAE3NV68</accession>
<gene>
    <name evidence="6" type="ORF">P1J78_10795</name>
</gene>
<dbReference type="AlphaFoldDB" id="A0AAE3NV68"/>
<evidence type="ECO:0000313" key="7">
    <source>
        <dbReference type="Proteomes" id="UP001220964"/>
    </source>
</evidence>
<reference evidence="6" key="1">
    <citation type="submission" date="2023-03" db="EMBL/GenBank/DDBJ databases">
        <title>Multiphase analysis and comparison of six strains from genera Psychromarinibacter, Lutimaribacter, and Maritimibacter, including a novel species: Psychromarinibacter sediminicola sp. nov.</title>
        <authorList>
            <person name="Wang Y.-H."/>
            <person name="Ye M.-Q."/>
            <person name="Du Z.-J."/>
        </authorList>
    </citation>
    <scope>NUCLEOTIDE SEQUENCE</scope>
    <source>
        <strain evidence="6">C21-152</strain>
    </source>
</reference>
<keyword evidence="3" id="KW-0238">DNA-binding</keyword>
<proteinExistence type="inferred from homology"/>
<comment type="caution">
    <text evidence="6">The sequence shown here is derived from an EMBL/GenBank/DDBJ whole genome shotgun (WGS) entry which is preliminary data.</text>
</comment>
<dbReference type="GO" id="GO:0003677">
    <property type="term" value="F:DNA binding"/>
    <property type="evidence" value="ECO:0007669"/>
    <property type="project" value="UniProtKB-KW"/>
</dbReference>
<dbReference type="Proteomes" id="UP001220964">
    <property type="component" value="Unassembled WGS sequence"/>
</dbReference>
<keyword evidence="7" id="KW-1185">Reference proteome</keyword>
<dbReference type="InterPro" id="IPR036390">
    <property type="entry name" value="WH_DNA-bd_sf"/>
</dbReference>
<keyword evidence="2" id="KW-0805">Transcription regulation</keyword>
<feature type="domain" description="HTH lysR-type" evidence="5">
    <location>
        <begin position="6"/>
        <end position="63"/>
    </location>
</feature>
<dbReference type="GO" id="GO:0003700">
    <property type="term" value="F:DNA-binding transcription factor activity"/>
    <property type="evidence" value="ECO:0007669"/>
    <property type="project" value="InterPro"/>
</dbReference>
<dbReference type="EMBL" id="JARGYC010000024">
    <property type="protein sequence ID" value="MDF0601217.1"/>
    <property type="molecule type" value="Genomic_DNA"/>
</dbReference>
<dbReference type="SUPFAM" id="SSF53850">
    <property type="entry name" value="Periplasmic binding protein-like II"/>
    <property type="match status" value="1"/>
</dbReference>
<dbReference type="InterPro" id="IPR000847">
    <property type="entry name" value="LysR_HTH_N"/>
</dbReference>
<dbReference type="CDD" id="cd05466">
    <property type="entry name" value="PBP2_LTTR_substrate"/>
    <property type="match status" value="1"/>
</dbReference>
<sequence length="315" mass="35081">MDAYLMDPKHLYQFAMIVDLGSMSRAAQRLNVTQPTLSRMVRLLEDQVGSTILRRDRYGVAPTEIGERLAAEGRVIADRVLRADDAVDQWRLGLTRELRVGVGPVLAVALMGRFLEAALEPDWSTALRIEVGSVAELIRRLDRDDLDVVFAPSRINRAQARLRQEVVFEDRIALYAGATNPLAKRRGIVPNAALAGQKWIAMGAVSGLRGSTREVLELLGLEHEAVFMNFSGDATMALHLLNSTDVMCVLPRRLVELLPSRKRFGEVRVDCVLPERNVAIWTAAAKHDLPQIRRLRDRFVAFVRSDSDRSPGPAA</sequence>
<comment type="similarity">
    <text evidence="1">Belongs to the LysR transcriptional regulatory family.</text>
</comment>
<dbReference type="Pfam" id="PF03466">
    <property type="entry name" value="LysR_substrate"/>
    <property type="match status" value="1"/>
</dbReference>
<dbReference type="InterPro" id="IPR036388">
    <property type="entry name" value="WH-like_DNA-bd_sf"/>
</dbReference>
<dbReference type="InterPro" id="IPR050950">
    <property type="entry name" value="HTH-type_LysR_regulators"/>
</dbReference>
<evidence type="ECO:0000256" key="4">
    <source>
        <dbReference type="ARBA" id="ARBA00023163"/>
    </source>
</evidence>
<evidence type="ECO:0000256" key="2">
    <source>
        <dbReference type="ARBA" id="ARBA00023015"/>
    </source>
</evidence>
<keyword evidence="4" id="KW-0804">Transcription</keyword>
<dbReference type="Gene3D" id="1.10.10.10">
    <property type="entry name" value="Winged helix-like DNA-binding domain superfamily/Winged helix DNA-binding domain"/>
    <property type="match status" value="1"/>
</dbReference>
<evidence type="ECO:0000259" key="5">
    <source>
        <dbReference type="PROSITE" id="PS50931"/>
    </source>
</evidence>
<evidence type="ECO:0000313" key="6">
    <source>
        <dbReference type="EMBL" id="MDF0601217.1"/>
    </source>
</evidence>
<evidence type="ECO:0000256" key="3">
    <source>
        <dbReference type="ARBA" id="ARBA00023125"/>
    </source>
</evidence>
<dbReference type="PROSITE" id="PS50931">
    <property type="entry name" value="HTH_LYSR"/>
    <property type="match status" value="1"/>
</dbReference>
<dbReference type="InterPro" id="IPR005119">
    <property type="entry name" value="LysR_subst-bd"/>
</dbReference>
<dbReference type="PRINTS" id="PR00039">
    <property type="entry name" value="HTHLYSR"/>
</dbReference>
<dbReference type="GO" id="GO:0005829">
    <property type="term" value="C:cytosol"/>
    <property type="evidence" value="ECO:0007669"/>
    <property type="project" value="TreeGrafter"/>
</dbReference>
<dbReference type="SUPFAM" id="SSF46785">
    <property type="entry name" value="Winged helix' DNA-binding domain"/>
    <property type="match status" value="1"/>
</dbReference>
<dbReference type="RefSeq" id="WP_275567359.1">
    <property type="nucleotide sequence ID" value="NZ_JARGYC010000024.1"/>
</dbReference>
<organism evidence="6 7">
    <name type="scientific">Psychromarinibacter sediminicola</name>
    <dbReference type="NCBI Taxonomy" id="3033385"/>
    <lineage>
        <taxon>Bacteria</taxon>
        <taxon>Pseudomonadati</taxon>
        <taxon>Pseudomonadota</taxon>
        <taxon>Alphaproteobacteria</taxon>
        <taxon>Rhodobacterales</taxon>
        <taxon>Paracoccaceae</taxon>
        <taxon>Psychromarinibacter</taxon>
    </lineage>
</organism>